<sequence length="559" mass="60829">MAGVAEAMAASSILLEGGSVASSGTRTVRGNHSQRPDVARSCICMHPRAACRKLSAAFGMLNDLRGNFVQLPSNEVELRQKYYHYLDPDSVNDQDDANESVGGRSRSNGEEGGAGSEGSYSNGSRDEGSYGSDGNSAGESRSSSGSEGHVVNEDSGGAMQQVKGDLSELTEIEDLPDEFVAAHHFHPDIIACHFKLYQYDRTANDLLPFPSHTISANERRSCGVSIERDFRDRVQNVGDDKEQVKFWIVPSYPLDVAYADWKQLMRKWSRDVSTSSSGRQHKSSAHRAKGQATITHRRHSPTRQDDFSSVMGKWEMAYAMANHVVDTSERSSSTFARQESVAKNTAVASDNLAAAVKKVHSTRLNTNKRDPPAREIRVWKASNDGGIVPAPEAITDDMSESEPSQTSIISQQPTSRSEGPNPALTKKPSTSLASPTANVPTVAISNVPTVARPFLGYWLPIGLYCAFLVGTALCAFHVVRVLDSRESALVCSTPACKIASARTSWFRAAETYLFAVTPDIPRYLELSKAMTEACWNFVLAVAAKLPIVRLMVECANAMR</sequence>
<evidence type="ECO:0000313" key="4">
    <source>
        <dbReference type="Proteomes" id="UP001153069"/>
    </source>
</evidence>
<keyword evidence="2" id="KW-0472">Membrane</keyword>
<name>A0A9N8HHQ2_9STRA</name>
<keyword evidence="2" id="KW-1133">Transmembrane helix</keyword>
<comment type="caution">
    <text evidence="3">The sequence shown here is derived from an EMBL/GenBank/DDBJ whole genome shotgun (WGS) entry which is preliminary data.</text>
</comment>
<dbReference type="EMBL" id="CAICTM010000575">
    <property type="protein sequence ID" value="CAB9513177.1"/>
    <property type="molecule type" value="Genomic_DNA"/>
</dbReference>
<keyword evidence="2" id="KW-0812">Transmembrane</keyword>
<gene>
    <name evidence="3" type="ORF">SEMRO_576_G169480.1</name>
</gene>
<keyword evidence="4" id="KW-1185">Reference proteome</keyword>
<evidence type="ECO:0000313" key="3">
    <source>
        <dbReference type="EMBL" id="CAB9513177.1"/>
    </source>
</evidence>
<organism evidence="3 4">
    <name type="scientific">Seminavis robusta</name>
    <dbReference type="NCBI Taxonomy" id="568900"/>
    <lineage>
        <taxon>Eukaryota</taxon>
        <taxon>Sar</taxon>
        <taxon>Stramenopiles</taxon>
        <taxon>Ochrophyta</taxon>
        <taxon>Bacillariophyta</taxon>
        <taxon>Bacillariophyceae</taxon>
        <taxon>Bacillariophycidae</taxon>
        <taxon>Naviculales</taxon>
        <taxon>Naviculaceae</taxon>
        <taxon>Seminavis</taxon>
    </lineage>
</organism>
<feature type="compositionally biased region" description="Low complexity" evidence="1">
    <location>
        <begin position="132"/>
        <end position="148"/>
    </location>
</feature>
<feature type="region of interest" description="Disordered" evidence="1">
    <location>
        <begin position="272"/>
        <end position="306"/>
    </location>
</feature>
<proteinExistence type="predicted"/>
<evidence type="ECO:0000256" key="2">
    <source>
        <dbReference type="SAM" id="Phobius"/>
    </source>
</evidence>
<feature type="compositionally biased region" description="Polar residues" evidence="1">
    <location>
        <begin position="427"/>
        <end position="436"/>
    </location>
</feature>
<accession>A0A9N8HHQ2</accession>
<dbReference type="AlphaFoldDB" id="A0A9N8HHQ2"/>
<evidence type="ECO:0000256" key="1">
    <source>
        <dbReference type="SAM" id="MobiDB-lite"/>
    </source>
</evidence>
<protein>
    <submittedName>
        <fullName evidence="3">Uncharacterized protein</fullName>
    </submittedName>
</protein>
<reference evidence="3" key="1">
    <citation type="submission" date="2020-06" db="EMBL/GenBank/DDBJ databases">
        <authorList>
            <consortium name="Plant Systems Biology data submission"/>
        </authorList>
    </citation>
    <scope>NUCLEOTIDE SEQUENCE</scope>
    <source>
        <strain evidence="3">D6</strain>
    </source>
</reference>
<feature type="region of interest" description="Disordered" evidence="1">
    <location>
        <begin position="87"/>
        <end position="162"/>
    </location>
</feature>
<feature type="region of interest" description="Disordered" evidence="1">
    <location>
        <begin position="387"/>
        <end position="436"/>
    </location>
</feature>
<feature type="transmembrane region" description="Helical" evidence="2">
    <location>
        <begin position="455"/>
        <end position="479"/>
    </location>
</feature>
<dbReference type="Proteomes" id="UP001153069">
    <property type="component" value="Unassembled WGS sequence"/>
</dbReference>
<feature type="compositionally biased region" description="Basic residues" evidence="1">
    <location>
        <begin position="279"/>
        <end position="301"/>
    </location>
</feature>
<feature type="compositionally biased region" description="Low complexity" evidence="1">
    <location>
        <begin position="401"/>
        <end position="415"/>
    </location>
</feature>